<dbReference type="RefSeq" id="WP_159808470.1">
    <property type="nucleotide sequence ID" value="NZ_BLJE01000003.1"/>
</dbReference>
<dbReference type="PANTHER" id="PTHR41521:SF4">
    <property type="entry name" value="BLR0684 PROTEIN"/>
    <property type="match status" value="1"/>
</dbReference>
<organism evidence="2 3">
    <name type="scientific">Litoreibacter roseus</name>
    <dbReference type="NCBI Taxonomy" id="2601869"/>
    <lineage>
        <taxon>Bacteria</taxon>
        <taxon>Pseudomonadati</taxon>
        <taxon>Pseudomonadota</taxon>
        <taxon>Alphaproteobacteria</taxon>
        <taxon>Rhodobacterales</taxon>
        <taxon>Roseobacteraceae</taxon>
        <taxon>Litoreibacter</taxon>
    </lineage>
</organism>
<dbReference type="Pfam" id="PF07045">
    <property type="entry name" value="DUF1330"/>
    <property type="match status" value="1"/>
</dbReference>
<dbReference type="InterPro" id="IPR010753">
    <property type="entry name" value="DUF1330"/>
</dbReference>
<dbReference type="SUPFAM" id="SSF54909">
    <property type="entry name" value="Dimeric alpha+beta barrel"/>
    <property type="match status" value="1"/>
</dbReference>
<name>A0A6N6JHV9_9RHOB</name>
<reference evidence="2 3" key="1">
    <citation type="submission" date="2019-12" db="EMBL/GenBank/DDBJ databases">
        <title>Litoreibacter badius sp. nov., a novel bacteriochlorophyll a-containing bacterium in the genus Litoreibacter.</title>
        <authorList>
            <person name="Kanamuro M."/>
            <person name="Takabe Y."/>
            <person name="Mori K."/>
            <person name="Takaichi S."/>
            <person name="Hanada S."/>
        </authorList>
    </citation>
    <scope>NUCLEOTIDE SEQUENCE [LARGE SCALE GENOMIC DNA]</scope>
    <source>
        <strain evidence="2 3">K6</strain>
    </source>
</reference>
<dbReference type="Proteomes" id="UP000436822">
    <property type="component" value="Unassembled WGS sequence"/>
</dbReference>
<accession>A0A6N6JHV9</accession>
<proteinExistence type="predicted"/>
<evidence type="ECO:0000313" key="2">
    <source>
        <dbReference type="EMBL" id="GFE65921.1"/>
    </source>
</evidence>
<dbReference type="EMBL" id="BLJE01000003">
    <property type="protein sequence ID" value="GFE65921.1"/>
    <property type="molecule type" value="Genomic_DNA"/>
</dbReference>
<evidence type="ECO:0000259" key="1">
    <source>
        <dbReference type="Pfam" id="PF07045"/>
    </source>
</evidence>
<gene>
    <name evidence="2" type="ORF">KIN_29950</name>
</gene>
<dbReference type="AlphaFoldDB" id="A0A6N6JHV9"/>
<dbReference type="PANTHER" id="PTHR41521">
    <property type="match status" value="1"/>
</dbReference>
<dbReference type="OrthoDB" id="9806380at2"/>
<sequence length="98" mass="10899">MAKAYWVAHVDVHDADTYDAYRAANAEPFAKYGARFVVRGGTQEVREGAAKKRTVVIEFKDLATAVACYESPEYQRAKEIRDPVSDGDLVIVEGYDPV</sequence>
<evidence type="ECO:0000313" key="3">
    <source>
        <dbReference type="Proteomes" id="UP000436822"/>
    </source>
</evidence>
<dbReference type="Gene3D" id="3.30.70.100">
    <property type="match status" value="1"/>
</dbReference>
<dbReference type="InterPro" id="IPR011008">
    <property type="entry name" value="Dimeric_a/b-barrel"/>
</dbReference>
<comment type="caution">
    <text evidence="2">The sequence shown here is derived from an EMBL/GenBank/DDBJ whole genome shotgun (WGS) entry which is preliminary data.</text>
</comment>
<protein>
    <recommendedName>
        <fullName evidence="1">DUF1330 domain-containing protein</fullName>
    </recommendedName>
</protein>
<feature type="domain" description="DUF1330" evidence="1">
    <location>
        <begin position="3"/>
        <end position="95"/>
    </location>
</feature>
<keyword evidence="3" id="KW-1185">Reference proteome</keyword>